<sequence length="201" mass="22865">MTDKDVGLIKLLFDWQSLIGTAIGTFAAVALFMLQRHNDRKDQTRYRLFTLLSILKKIHKAPSGTELGLTIQTIKNRAKFIPKTDTDLRKPDPVKVTVEALQRVAAICQVYFDQLLTIQRDIYMPTEYTAKVDAIEQILANCISHTETLRQRSNTTDWNDTKNNGPFVIVFEANGICEDVEATLAVIEKLIEQIEADKRLK</sequence>
<reference evidence="2 3" key="1">
    <citation type="submission" date="2017-09" db="EMBL/GenBank/DDBJ databases">
        <title>Biodiversity and function of Thalassospira species in the particle-attached aromatic-hydrocarbon-degrading consortia from the surface seawater of the South China Sea.</title>
        <authorList>
            <person name="Dong C."/>
            <person name="Liu R."/>
            <person name="Shao Z."/>
        </authorList>
    </citation>
    <scope>NUCLEOTIDE SEQUENCE [LARGE SCALE GENOMIC DNA]</scope>
    <source>
        <strain evidence="2 3">CSC1P2</strain>
    </source>
</reference>
<keyword evidence="1" id="KW-0472">Membrane</keyword>
<evidence type="ECO:0000313" key="2">
    <source>
        <dbReference type="EMBL" id="PKR54425.1"/>
    </source>
</evidence>
<evidence type="ECO:0000256" key="1">
    <source>
        <dbReference type="SAM" id="Phobius"/>
    </source>
</evidence>
<gene>
    <name evidence="2" type="ORF">COO20_09860</name>
</gene>
<dbReference type="EMBL" id="NWTK01000005">
    <property type="protein sequence ID" value="PKR54425.1"/>
    <property type="molecule type" value="Genomic_DNA"/>
</dbReference>
<dbReference type="RefSeq" id="WP_101266031.1">
    <property type="nucleotide sequence ID" value="NZ_NWTK01000005.1"/>
</dbReference>
<comment type="caution">
    <text evidence="2">The sequence shown here is derived from an EMBL/GenBank/DDBJ whole genome shotgun (WGS) entry which is preliminary data.</text>
</comment>
<keyword evidence="1" id="KW-0812">Transmembrane</keyword>
<dbReference type="AlphaFoldDB" id="A0A2N3KV35"/>
<dbReference type="OrthoDB" id="10013492at2"/>
<name>A0A2N3KV35_9PROT</name>
<feature type="transmembrane region" description="Helical" evidence="1">
    <location>
        <begin position="15"/>
        <end position="34"/>
    </location>
</feature>
<dbReference type="Proteomes" id="UP000233597">
    <property type="component" value="Unassembled WGS sequence"/>
</dbReference>
<organism evidence="2 3">
    <name type="scientific">Thalassospira marina</name>
    <dbReference type="NCBI Taxonomy" id="2048283"/>
    <lineage>
        <taxon>Bacteria</taxon>
        <taxon>Pseudomonadati</taxon>
        <taxon>Pseudomonadota</taxon>
        <taxon>Alphaproteobacteria</taxon>
        <taxon>Rhodospirillales</taxon>
        <taxon>Thalassospiraceae</taxon>
        <taxon>Thalassospira</taxon>
    </lineage>
</organism>
<protein>
    <submittedName>
        <fullName evidence="2">Uncharacterized protein</fullName>
    </submittedName>
</protein>
<proteinExistence type="predicted"/>
<accession>A0A2N3KV35</accession>
<evidence type="ECO:0000313" key="3">
    <source>
        <dbReference type="Proteomes" id="UP000233597"/>
    </source>
</evidence>
<keyword evidence="1" id="KW-1133">Transmembrane helix</keyword>